<dbReference type="AlphaFoldDB" id="A0A4Q2DC18"/>
<keyword evidence="1" id="KW-0472">Membrane</keyword>
<dbReference type="InterPro" id="IPR019049">
    <property type="entry name" value="Nucleoporin_prot_Ndc1/Nup"/>
</dbReference>
<accession>A0A4Q2DC18</accession>
<feature type="transmembrane region" description="Helical" evidence="1">
    <location>
        <begin position="77"/>
        <end position="104"/>
    </location>
</feature>
<proteinExistence type="predicted"/>
<evidence type="ECO:0000313" key="3">
    <source>
        <dbReference type="Proteomes" id="UP000290288"/>
    </source>
</evidence>
<dbReference type="Pfam" id="PF09531">
    <property type="entry name" value="Ndc1_Nup"/>
    <property type="match status" value="1"/>
</dbReference>
<evidence type="ECO:0000256" key="1">
    <source>
        <dbReference type="SAM" id="Phobius"/>
    </source>
</evidence>
<feature type="transmembrane region" description="Helical" evidence="1">
    <location>
        <begin position="139"/>
        <end position="163"/>
    </location>
</feature>
<dbReference type="OrthoDB" id="67850at2759"/>
<evidence type="ECO:0000313" key="2">
    <source>
        <dbReference type="EMBL" id="RXW17250.1"/>
    </source>
</evidence>
<keyword evidence="1" id="KW-0812">Transmembrane</keyword>
<sequence length="245" mass="26461">MSSTPQGSRFRTSTPVRAITSTLVNRSSPSLPPASQTYEPLVKSVLRYRLSRVFVKAGAAMLGRQYRMGSMVPPSHFLQVLTSFFVSVVSVSPSLPLACVVFGLGRMVVLPSLYQLPFIPVFLKPFTAHFLLKRGPYTLLLPFTHIPLLARAWFVGLTTFFLWGSAETMFEGIVCEPVPVAASPTNPTANVTLLVSGVSSADPIMKYFAYAELAKLATGTTSSALAHRQALFGNDVKGGSCGVRL</sequence>
<organism evidence="2 3">
    <name type="scientific">Candolleomyces aberdarensis</name>
    <dbReference type="NCBI Taxonomy" id="2316362"/>
    <lineage>
        <taxon>Eukaryota</taxon>
        <taxon>Fungi</taxon>
        <taxon>Dikarya</taxon>
        <taxon>Basidiomycota</taxon>
        <taxon>Agaricomycotina</taxon>
        <taxon>Agaricomycetes</taxon>
        <taxon>Agaricomycetidae</taxon>
        <taxon>Agaricales</taxon>
        <taxon>Agaricineae</taxon>
        <taxon>Psathyrellaceae</taxon>
        <taxon>Candolleomyces</taxon>
    </lineage>
</organism>
<reference evidence="2 3" key="1">
    <citation type="submission" date="2019-01" db="EMBL/GenBank/DDBJ databases">
        <title>Draft genome sequence of Psathyrella aberdarensis IHI B618.</title>
        <authorList>
            <person name="Buettner E."/>
            <person name="Kellner H."/>
        </authorList>
    </citation>
    <scope>NUCLEOTIDE SEQUENCE [LARGE SCALE GENOMIC DNA]</scope>
    <source>
        <strain evidence="2 3">IHI B618</strain>
    </source>
</reference>
<dbReference type="EMBL" id="SDEE01000356">
    <property type="protein sequence ID" value="RXW17250.1"/>
    <property type="molecule type" value="Genomic_DNA"/>
</dbReference>
<comment type="caution">
    <text evidence="2">The sequence shown here is derived from an EMBL/GenBank/DDBJ whole genome shotgun (WGS) entry which is preliminary data.</text>
</comment>
<dbReference type="Proteomes" id="UP000290288">
    <property type="component" value="Unassembled WGS sequence"/>
</dbReference>
<feature type="transmembrane region" description="Helical" evidence="1">
    <location>
        <begin position="116"/>
        <end position="132"/>
    </location>
</feature>
<dbReference type="STRING" id="2316362.A0A4Q2DC18"/>
<keyword evidence="1" id="KW-1133">Transmembrane helix</keyword>
<gene>
    <name evidence="2" type="ORF">EST38_g8607</name>
</gene>
<keyword evidence="3" id="KW-1185">Reference proteome</keyword>
<protein>
    <submittedName>
        <fullName evidence="2">Uncharacterized protein</fullName>
    </submittedName>
</protein>
<name>A0A4Q2DC18_9AGAR</name>